<comment type="subcellular location">
    <subcellularLocation>
        <location evidence="1">Cell membrane</location>
        <topology evidence="1">Multi-pass membrane protein</topology>
    </subcellularLocation>
</comment>
<feature type="transmembrane region" description="Helical" evidence="7">
    <location>
        <begin position="258"/>
        <end position="281"/>
    </location>
</feature>
<feature type="domain" description="ABC transmembrane type-1" evidence="9">
    <location>
        <begin position="22"/>
        <end position="298"/>
    </location>
</feature>
<name>A0A9D2PG00_9FIRM</name>
<dbReference type="Pfam" id="PF00005">
    <property type="entry name" value="ABC_tran"/>
    <property type="match status" value="1"/>
</dbReference>
<dbReference type="PANTHER" id="PTHR43394">
    <property type="entry name" value="ATP-DEPENDENT PERMEASE MDL1, MITOCHONDRIAL"/>
    <property type="match status" value="1"/>
</dbReference>
<sequence length="543" mass="61065">MKIYANLKILIPYIRRSKIYLILGFIGIVLVSAIVAPVPYLIGKVLDILLINNVKFIDVQGILLLILTIYSIKFIINISYQYLFAKLQQNIVNEIRMDIVERLIDAPLSFINKREKGYILSRIGEVQQIGAIFSPTIITSFVSVFEIIFCFVMMLCINVKLTLIAIIIVPGYFAISKVISKKITKNTVLVQENTAHLNADMFETLNGMEEVKLLNGKQTQLSKIFFKTKMVIKSAIKQSLSMVAFIQSISFASDLVNVGVLALAGVFIISGEITVGVYTAFSIYINKILGVTQSVGTFEITIKPVCATIERVKEFLFADLETQKDAGTLKESISEIFFENVSFGYEINRLFINKISYKFSKGDKILLLGDNGSGKTTFIKLLVGLYDPIEGNIFINGENLRALNKDEIRKRVGIVSQDIFLFKGSVLDNILFGVGDKNRKDVVTLLEKFDLIDYINRLPNGLDTEITQNGVGVSGGQAQIIAFIRAIIKEKDILILDEATSNLDQDTCKKIMSILSENELYKMLFIISHQDYEYKFINKVIRF</sequence>
<feature type="transmembrane region" description="Helical" evidence="7">
    <location>
        <begin position="20"/>
        <end position="42"/>
    </location>
</feature>
<dbReference type="InterPro" id="IPR003593">
    <property type="entry name" value="AAA+_ATPase"/>
</dbReference>
<evidence type="ECO:0000256" key="4">
    <source>
        <dbReference type="ARBA" id="ARBA00022840"/>
    </source>
</evidence>
<evidence type="ECO:0000256" key="3">
    <source>
        <dbReference type="ARBA" id="ARBA00022741"/>
    </source>
</evidence>
<reference evidence="10" key="1">
    <citation type="journal article" date="2021" name="PeerJ">
        <title>Extensive microbial diversity within the chicken gut microbiome revealed by metagenomics and culture.</title>
        <authorList>
            <person name="Gilroy R."/>
            <person name="Ravi A."/>
            <person name="Getino M."/>
            <person name="Pursley I."/>
            <person name="Horton D.L."/>
            <person name="Alikhan N.F."/>
            <person name="Baker D."/>
            <person name="Gharbi K."/>
            <person name="Hall N."/>
            <person name="Watson M."/>
            <person name="Adriaenssens E.M."/>
            <person name="Foster-Nyarko E."/>
            <person name="Jarju S."/>
            <person name="Secka A."/>
            <person name="Antonio M."/>
            <person name="Oren A."/>
            <person name="Chaudhuri R.R."/>
            <person name="La Ragione R."/>
            <person name="Hildebrand F."/>
            <person name="Pallen M.J."/>
        </authorList>
    </citation>
    <scope>NUCLEOTIDE SEQUENCE</scope>
    <source>
        <strain evidence="10">ChiSjej3B21-8574</strain>
    </source>
</reference>
<keyword evidence="6 7" id="KW-0472">Membrane</keyword>
<comment type="caution">
    <text evidence="10">The sequence shown here is derived from an EMBL/GenBank/DDBJ whole genome shotgun (WGS) entry which is preliminary data.</text>
</comment>
<gene>
    <name evidence="10" type="ORF">H9754_02060</name>
</gene>
<keyword evidence="5 7" id="KW-1133">Transmembrane helix</keyword>
<keyword evidence="4 10" id="KW-0067">ATP-binding</keyword>
<dbReference type="PROSITE" id="PS50929">
    <property type="entry name" value="ABC_TM1F"/>
    <property type="match status" value="1"/>
</dbReference>
<dbReference type="GO" id="GO:0015421">
    <property type="term" value="F:ABC-type oligopeptide transporter activity"/>
    <property type="evidence" value="ECO:0007669"/>
    <property type="project" value="TreeGrafter"/>
</dbReference>
<evidence type="ECO:0000256" key="1">
    <source>
        <dbReference type="ARBA" id="ARBA00004651"/>
    </source>
</evidence>
<dbReference type="GO" id="GO:0005524">
    <property type="term" value="F:ATP binding"/>
    <property type="evidence" value="ECO:0007669"/>
    <property type="project" value="UniProtKB-KW"/>
</dbReference>
<reference evidence="10" key="2">
    <citation type="submission" date="2021-04" db="EMBL/GenBank/DDBJ databases">
        <authorList>
            <person name="Gilroy R."/>
        </authorList>
    </citation>
    <scope>NUCLEOTIDE SEQUENCE</scope>
    <source>
        <strain evidence="10">ChiSjej3B21-8574</strain>
    </source>
</reference>
<evidence type="ECO:0000256" key="5">
    <source>
        <dbReference type="ARBA" id="ARBA00022989"/>
    </source>
</evidence>
<dbReference type="InterPro" id="IPR027417">
    <property type="entry name" value="P-loop_NTPase"/>
</dbReference>
<dbReference type="InterPro" id="IPR003439">
    <property type="entry name" value="ABC_transporter-like_ATP-bd"/>
</dbReference>
<dbReference type="CDD" id="cd07346">
    <property type="entry name" value="ABC_6TM_exporters"/>
    <property type="match status" value="1"/>
</dbReference>
<proteinExistence type="predicted"/>
<dbReference type="GO" id="GO:0016887">
    <property type="term" value="F:ATP hydrolysis activity"/>
    <property type="evidence" value="ECO:0007669"/>
    <property type="project" value="InterPro"/>
</dbReference>
<dbReference type="EMBL" id="DWWD01000011">
    <property type="protein sequence ID" value="HJC49361.1"/>
    <property type="molecule type" value="Genomic_DNA"/>
</dbReference>
<feature type="transmembrane region" description="Helical" evidence="7">
    <location>
        <begin position="62"/>
        <end position="80"/>
    </location>
</feature>
<dbReference type="Gene3D" id="3.40.50.300">
    <property type="entry name" value="P-loop containing nucleotide triphosphate hydrolases"/>
    <property type="match status" value="1"/>
</dbReference>
<keyword evidence="3" id="KW-0547">Nucleotide-binding</keyword>
<evidence type="ECO:0000313" key="11">
    <source>
        <dbReference type="Proteomes" id="UP000823904"/>
    </source>
</evidence>
<organism evidence="10 11">
    <name type="scientific">Candidatus Anaerostipes avistercoris</name>
    <dbReference type="NCBI Taxonomy" id="2838462"/>
    <lineage>
        <taxon>Bacteria</taxon>
        <taxon>Bacillati</taxon>
        <taxon>Bacillota</taxon>
        <taxon>Clostridia</taxon>
        <taxon>Lachnospirales</taxon>
        <taxon>Lachnospiraceae</taxon>
        <taxon>Anaerostipes</taxon>
    </lineage>
</organism>
<feature type="transmembrane region" description="Helical" evidence="7">
    <location>
        <begin position="129"/>
        <end position="155"/>
    </location>
</feature>
<dbReference type="SUPFAM" id="SSF52540">
    <property type="entry name" value="P-loop containing nucleoside triphosphate hydrolases"/>
    <property type="match status" value="1"/>
</dbReference>
<dbReference type="Gene3D" id="1.20.1560.10">
    <property type="entry name" value="ABC transporter type 1, transmembrane domain"/>
    <property type="match status" value="1"/>
</dbReference>
<evidence type="ECO:0000313" key="10">
    <source>
        <dbReference type="EMBL" id="HJC49361.1"/>
    </source>
</evidence>
<evidence type="ECO:0000256" key="2">
    <source>
        <dbReference type="ARBA" id="ARBA00022692"/>
    </source>
</evidence>
<dbReference type="InterPro" id="IPR039421">
    <property type="entry name" value="Type_1_exporter"/>
</dbReference>
<evidence type="ECO:0000259" key="8">
    <source>
        <dbReference type="PROSITE" id="PS50893"/>
    </source>
</evidence>
<evidence type="ECO:0000256" key="7">
    <source>
        <dbReference type="SAM" id="Phobius"/>
    </source>
</evidence>
<protein>
    <submittedName>
        <fullName evidence="10">ABC transporter ATP-binding protein/permease</fullName>
    </submittedName>
</protein>
<dbReference type="Pfam" id="PF00664">
    <property type="entry name" value="ABC_membrane"/>
    <property type="match status" value="1"/>
</dbReference>
<feature type="domain" description="ABC transporter" evidence="8">
    <location>
        <begin position="336"/>
        <end position="543"/>
    </location>
</feature>
<keyword evidence="2 7" id="KW-0812">Transmembrane</keyword>
<dbReference type="SUPFAM" id="SSF90123">
    <property type="entry name" value="ABC transporter transmembrane region"/>
    <property type="match status" value="1"/>
</dbReference>
<dbReference type="SMART" id="SM00382">
    <property type="entry name" value="AAA"/>
    <property type="match status" value="1"/>
</dbReference>
<accession>A0A9D2PG00</accession>
<feature type="transmembrane region" description="Helical" evidence="7">
    <location>
        <begin position="161"/>
        <end position="179"/>
    </location>
</feature>
<dbReference type="InterPro" id="IPR011527">
    <property type="entry name" value="ABC1_TM_dom"/>
</dbReference>
<dbReference type="PANTHER" id="PTHR43394:SF1">
    <property type="entry name" value="ATP-BINDING CASSETTE SUB-FAMILY B MEMBER 10, MITOCHONDRIAL"/>
    <property type="match status" value="1"/>
</dbReference>
<evidence type="ECO:0000259" key="9">
    <source>
        <dbReference type="PROSITE" id="PS50929"/>
    </source>
</evidence>
<dbReference type="GO" id="GO:0005886">
    <property type="term" value="C:plasma membrane"/>
    <property type="evidence" value="ECO:0007669"/>
    <property type="project" value="UniProtKB-SubCell"/>
</dbReference>
<dbReference type="InterPro" id="IPR036640">
    <property type="entry name" value="ABC1_TM_sf"/>
</dbReference>
<dbReference type="Proteomes" id="UP000823904">
    <property type="component" value="Unassembled WGS sequence"/>
</dbReference>
<evidence type="ECO:0000256" key="6">
    <source>
        <dbReference type="ARBA" id="ARBA00023136"/>
    </source>
</evidence>
<dbReference type="AlphaFoldDB" id="A0A9D2PG00"/>
<dbReference type="PROSITE" id="PS50893">
    <property type="entry name" value="ABC_TRANSPORTER_2"/>
    <property type="match status" value="1"/>
</dbReference>